<keyword evidence="1" id="KW-0547">Nucleotide-binding</keyword>
<keyword evidence="5" id="KW-0804">Transcription</keyword>
<evidence type="ECO:0000256" key="2">
    <source>
        <dbReference type="ARBA" id="ARBA00022840"/>
    </source>
</evidence>
<keyword evidence="3" id="KW-0805">Transcription regulation</keyword>
<dbReference type="AlphaFoldDB" id="A0A2X2EUR4"/>
<dbReference type="GO" id="GO:0043565">
    <property type="term" value="F:sequence-specific DNA binding"/>
    <property type="evidence" value="ECO:0007669"/>
    <property type="project" value="InterPro"/>
</dbReference>
<dbReference type="InterPro" id="IPR058031">
    <property type="entry name" value="AAA_lid_NorR"/>
</dbReference>
<dbReference type="InterPro" id="IPR025943">
    <property type="entry name" value="Sigma_54_int_dom_ATP-bd_2"/>
</dbReference>
<dbReference type="RefSeq" id="WP_112150154.1">
    <property type="nucleotide sequence ID" value="NZ_JAUBKS010000031.1"/>
</dbReference>
<dbReference type="InterPro" id="IPR027417">
    <property type="entry name" value="P-loop_NTPase"/>
</dbReference>
<dbReference type="PROSITE" id="PS00675">
    <property type="entry name" value="SIGMA54_INTERACT_1"/>
    <property type="match status" value="1"/>
</dbReference>
<dbReference type="PRINTS" id="PR01590">
    <property type="entry name" value="HTHFIS"/>
</dbReference>
<name>A0A2X2EUR4_RAOPL</name>
<dbReference type="Gene3D" id="1.10.10.60">
    <property type="entry name" value="Homeodomain-like"/>
    <property type="match status" value="1"/>
</dbReference>
<gene>
    <name evidence="6" type="ORF">DN603_10425</name>
</gene>
<organism evidence="6 7">
    <name type="scientific">Raoultella planticola</name>
    <name type="common">Klebsiella planticola</name>
    <dbReference type="NCBI Taxonomy" id="575"/>
    <lineage>
        <taxon>Bacteria</taxon>
        <taxon>Pseudomonadati</taxon>
        <taxon>Pseudomonadota</taxon>
        <taxon>Gammaproteobacteria</taxon>
        <taxon>Enterobacterales</taxon>
        <taxon>Enterobacteriaceae</taxon>
        <taxon>Klebsiella/Raoultella group</taxon>
        <taxon>Raoultella</taxon>
    </lineage>
</organism>
<evidence type="ECO:0000313" key="7">
    <source>
        <dbReference type="Proteomes" id="UP000288843"/>
    </source>
</evidence>
<sequence>MKVDIDHELQAAIKVFERFFDVLGQPFSVLNAAGEHVYYNQENADLDECQRKDVLGRHMLRAFPSIHADDNEMLRALRYGEESINHQKSYYTPSGKLIDYQHTTVPLFNSSGKIIGVIESGQDLSRFRKLQRHLSVLNEKLFSRDAGEQPEIIHDSEAMQQVLDRAARLAASHVPVMVIGETGTGKELLANFVHNHSPRRHKPFIALNCGALPVTLIESTLFGTVKGGFTGAENTRGYLELAHGGTLFLDELNALPVDVQGKILRFLQEKTFWKVGGSKELKADIRIIAAMNESPFDMIRQKRLRDDLFYRLEIGMVVIPPLRERKDEIIPLARHFMAKHQANSNKDVYPFLASVEKQLLDYDWPGNVRMLENVIVRSLLLQKTPGPLTELFFNHETDVITHFSAEASSQSASLVETYRENLTVEEGTLTDKLEQYEYQILIEALKEAHGCVAKAARMLGISRGALQYKVKKHNIMFSLEEKRA</sequence>
<keyword evidence="4" id="KW-0238">DNA-binding</keyword>
<dbReference type="Pfam" id="PF02954">
    <property type="entry name" value="HTH_8"/>
    <property type="match status" value="1"/>
</dbReference>
<keyword evidence="2" id="KW-0067">ATP-binding</keyword>
<dbReference type="SUPFAM" id="SSF46689">
    <property type="entry name" value="Homeodomain-like"/>
    <property type="match status" value="1"/>
</dbReference>
<dbReference type="Proteomes" id="UP000288843">
    <property type="component" value="Unassembled WGS sequence"/>
</dbReference>
<dbReference type="PANTHER" id="PTHR32071:SF112">
    <property type="entry name" value="REGULATORY PROTEIN"/>
    <property type="match status" value="1"/>
</dbReference>
<dbReference type="SUPFAM" id="SSF52540">
    <property type="entry name" value="P-loop containing nucleoside triphosphate hydrolases"/>
    <property type="match status" value="1"/>
</dbReference>
<evidence type="ECO:0000256" key="1">
    <source>
        <dbReference type="ARBA" id="ARBA00022741"/>
    </source>
</evidence>
<proteinExistence type="predicted"/>
<dbReference type="SMART" id="SM00382">
    <property type="entry name" value="AAA"/>
    <property type="match status" value="1"/>
</dbReference>
<dbReference type="EMBL" id="QKOX01000008">
    <property type="protein sequence ID" value="RWT23495.1"/>
    <property type="molecule type" value="Genomic_DNA"/>
</dbReference>
<accession>A0A2X2EUR4</accession>
<dbReference type="InterPro" id="IPR002197">
    <property type="entry name" value="HTH_Fis"/>
</dbReference>
<dbReference type="InterPro" id="IPR002078">
    <property type="entry name" value="Sigma_54_int"/>
</dbReference>
<dbReference type="InterPro" id="IPR035965">
    <property type="entry name" value="PAS-like_dom_sf"/>
</dbReference>
<dbReference type="SUPFAM" id="SSF55785">
    <property type="entry name" value="PYP-like sensor domain (PAS domain)"/>
    <property type="match status" value="1"/>
</dbReference>
<dbReference type="Pfam" id="PF00158">
    <property type="entry name" value="Sigma54_activat"/>
    <property type="match status" value="1"/>
</dbReference>
<dbReference type="CDD" id="cd00009">
    <property type="entry name" value="AAA"/>
    <property type="match status" value="1"/>
</dbReference>
<dbReference type="PROSITE" id="PS50045">
    <property type="entry name" value="SIGMA54_INTERACT_4"/>
    <property type="match status" value="1"/>
</dbReference>
<dbReference type="GO" id="GO:0005524">
    <property type="term" value="F:ATP binding"/>
    <property type="evidence" value="ECO:0007669"/>
    <property type="project" value="UniProtKB-KW"/>
</dbReference>
<evidence type="ECO:0000256" key="4">
    <source>
        <dbReference type="ARBA" id="ARBA00023125"/>
    </source>
</evidence>
<dbReference type="InterPro" id="IPR025662">
    <property type="entry name" value="Sigma_54_int_dom_ATP-bd_1"/>
</dbReference>
<dbReference type="Pfam" id="PF25601">
    <property type="entry name" value="AAA_lid_14"/>
    <property type="match status" value="1"/>
</dbReference>
<dbReference type="InterPro" id="IPR009057">
    <property type="entry name" value="Homeodomain-like_sf"/>
</dbReference>
<evidence type="ECO:0000313" key="6">
    <source>
        <dbReference type="EMBL" id="RWT23495.1"/>
    </source>
</evidence>
<dbReference type="Gene3D" id="3.40.50.300">
    <property type="entry name" value="P-loop containing nucleotide triphosphate hydrolases"/>
    <property type="match status" value="1"/>
</dbReference>
<dbReference type="Pfam" id="PF08448">
    <property type="entry name" value="PAS_4"/>
    <property type="match status" value="1"/>
</dbReference>
<dbReference type="Gene3D" id="3.30.450.20">
    <property type="entry name" value="PAS domain"/>
    <property type="match status" value="1"/>
</dbReference>
<dbReference type="InterPro" id="IPR003593">
    <property type="entry name" value="AAA+_ATPase"/>
</dbReference>
<dbReference type="GO" id="GO:0006355">
    <property type="term" value="P:regulation of DNA-templated transcription"/>
    <property type="evidence" value="ECO:0007669"/>
    <property type="project" value="InterPro"/>
</dbReference>
<dbReference type="PROSITE" id="PS00676">
    <property type="entry name" value="SIGMA54_INTERACT_2"/>
    <property type="match status" value="1"/>
</dbReference>
<reference evidence="6 7" key="1">
    <citation type="submission" date="2018-06" db="EMBL/GenBank/DDBJ databases">
        <title>Carbapenemase-producing Enterobacteriaceae present in wastewater treatment plant effluent and nearby surface waters in the US.</title>
        <authorList>
            <person name="Mathys D.A."/>
            <person name="Mollenkopf D.F."/>
            <person name="Feicht S.M."/>
            <person name="Adams R.J."/>
            <person name="Albers A.L."/>
            <person name="Stuever D.M."/>
            <person name="Daniels J.B."/>
            <person name="Wittum T.E."/>
        </authorList>
    </citation>
    <scope>NUCLEOTIDE SEQUENCE [LARGE SCALE GENOMIC DNA]</scope>
    <source>
        <strain evidence="6 7">GEO_47_Down_B</strain>
    </source>
</reference>
<dbReference type="InterPro" id="IPR013656">
    <property type="entry name" value="PAS_4"/>
</dbReference>
<evidence type="ECO:0000256" key="5">
    <source>
        <dbReference type="ARBA" id="ARBA00023163"/>
    </source>
</evidence>
<dbReference type="PANTHER" id="PTHR32071">
    <property type="entry name" value="TRANSCRIPTIONAL REGULATORY PROTEIN"/>
    <property type="match status" value="1"/>
</dbReference>
<dbReference type="FunFam" id="3.40.50.300:FF:000006">
    <property type="entry name" value="DNA-binding transcriptional regulator NtrC"/>
    <property type="match status" value="1"/>
</dbReference>
<protein>
    <submittedName>
        <fullName evidence="6">Sigma-54-dependent Fis family transcriptional regulator</fullName>
    </submittedName>
</protein>
<comment type="caution">
    <text evidence="6">The sequence shown here is derived from an EMBL/GenBank/DDBJ whole genome shotgun (WGS) entry which is preliminary data.</text>
</comment>
<evidence type="ECO:0000256" key="3">
    <source>
        <dbReference type="ARBA" id="ARBA00023015"/>
    </source>
</evidence>
<dbReference type="Gene3D" id="1.10.8.60">
    <property type="match status" value="1"/>
</dbReference>